<dbReference type="OrthoDB" id="4540541at2"/>
<feature type="transmembrane region" description="Helical" evidence="1">
    <location>
        <begin position="106"/>
        <end position="124"/>
    </location>
</feature>
<organism evidence="2 3">
    <name type="scientific">Siphonobacter curvatus</name>
    <dbReference type="NCBI Taxonomy" id="2094562"/>
    <lineage>
        <taxon>Bacteria</taxon>
        <taxon>Pseudomonadati</taxon>
        <taxon>Bacteroidota</taxon>
        <taxon>Cytophagia</taxon>
        <taxon>Cytophagales</taxon>
        <taxon>Cytophagaceae</taxon>
        <taxon>Siphonobacter</taxon>
    </lineage>
</organism>
<keyword evidence="1" id="KW-0472">Membrane</keyword>
<feature type="transmembrane region" description="Helical" evidence="1">
    <location>
        <begin position="136"/>
        <end position="155"/>
    </location>
</feature>
<sequence length="213" mass="24681">MPMKSRTFQLASLTALSLLSASFLVIRFGLLRSGWYVMINWNLFLAWLPLVFSLWFEKLTHQPSRLKLVAVGTLWLLFFPNAPYVITDLIHIQNTMGIPVWHDAVMIFSYAFVSLLCGLLSFHWMRKNLLRILPRWADCLMLAALPLSSFGIYLGRVKRLNSWHPFTHPTLLVRQILESLVSKQAMLMTLEFSVLLGISYLMLLSLMENERSY</sequence>
<evidence type="ECO:0000256" key="1">
    <source>
        <dbReference type="SAM" id="Phobius"/>
    </source>
</evidence>
<evidence type="ECO:0000313" key="2">
    <source>
        <dbReference type="EMBL" id="PQA60321.1"/>
    </source>
</evidence>
<dbReference type="AlphaFoldDB" id="A0A2S7IRH2"/>
<feature type="transmembrane region" description="Helical" evidence="1">
    <location>
        <begin position="185"/>
        <end position="207"/>
    </location>
</feature>
<accession>A0A2S7IRH2</accession>
<feature type="transmembrane region" description="Helical" evidence="1">
    <location>
        <begin position="68"/>
        <end position="86"/>
    </location>
</feature>
<feature type="transmembrane region" description="Helical" evidence="1">
    <location>
        <begin position="34"/>
        <end position="56"/>
    </location>
</feature>
<gene>
    <name evidence="2" type="ORF">C5O19_12095</name>
</gene>
<dbReference type="Pfam" id="PF07099">
    <property type="entry name" value="DUF1361"/>
    <property type="match status" value="1"/>
</dbReference>
<comment type="caution">
    <text evidence="2">The sequence shown here is derived from an EMBL/GenBank/DDBJ whole genome shotgun (WGS) entry which is preliminary data.</text>
</comment>
<protein>
    <submittedName>
        <fullName evidence="2">DUF1361 domain-containing protein</fullName>
    </submittedName>
</protein>
<keyword evidence="3" id="KW-1185">Reference proteome</keyword>
<keyword evidence="1" id="KW-0812">Transmembrane</keyword>
<keyword evidence="1" id="KW-1133">Transmembrane helix</keyword>
<dbReference type="InterPro" id="IPR009793">
    <property type="entry name" value="DUF1361"/>
</dbReference>
<proteinExistence type="predicted"/>
<name>A0A2S7IRH2_9BACT</name>
<reference evidence="3" key="1">
    <citation type="submission" date="2018-02" db="EMBL/GenBank/DDBJ databases">
        <title>Genome sequencing of Solimonas sp. HR-BB.</title>
        <authorList>
            <person name="Lee Y."/>
            <person name="Jeon C.O."/>
        </authorList>
    </citation>
    <scope>NUCLEOTIDE SEQUENCE [LARGE SCALE GENOMIC DNA]</scope>
    <source>
        <strain evidence="3">HR-U</strain>
    </source>
</reference>
<evidence type="ECO:0000313" key="3">
    <source>
        <dbReference type="Proteomes" id="UP000239590"/>
    </source>
</evidence>
<dbReference type="Proteomes" id="UP000239590">
    <property type="component" value="Unassembled WGS sequence"/>
</dbReference>
<dbReference type="EMBL" id="PTRA01000001">
    <property type="protein sequence ID" value="PQA60321.1"/>
    <property type="molecule type" value="Genomic_DNA"/>
</dbReference>